<reference evidence="2" key="1">
    <citation type="submission" date="2023-04" db="EMBL/GenBank/DDBJ databases">
        <authorList>
            <person name="Vijverberg K."/>
            <person name="Xiong W."/>
            <person name="Schranz E."/>
        </authorList>
    </citation>
    <scope>NUCLEOTIDE SEQUENCE</scope>
</reference>
<dbReference type="Proteomes" id="UP001177003">
    <property type="component" value="Chromosome 1"/>
</dbReference>
<proteinExistence type="predicted"/>
<dbReference type="PANTHER" id="PTHR33018">
    <property type="entry name" value="OS10G0338966 PROTEIN-RELATED"/>
    <property type="match status" value="1"/>
</dbReference>
<feature type="domain" description="DUF8039" evidence="1">
    <location>
        <begin position="131"/>
        <end position="172"/>
    </location>
</feature>
<dbReference type="EMBL" id="OX465077">
    <property type="protein sequence ID" value="CAI9270147.1"/>
    <property type="molecule type" value="Genomic_DNA"/>
</dbReference>
<dbReference type="Pfam" id="PF26133">
    <property type="entry name" value="DUF8039"/>
    <property type="match status" value="1"/>
</dbReference>
<evidence type="ECO:0000313" key="2">
    <source>
        <dbReference type="EMBL" id="CAI9270147.1"/>
    </source>
</evidence>
<sequence length="180" mass="20017">MFIGATNLSGNKRRHRIDVQKEISNGDLLLGPGEDFLTMAIAPEHPGHTRAVGHDIGLRKGMQGLDKKKKRKVVDKEVVSKMQVQLDEAMTELAELRTLFAMQKSRNQVPNNVCFSVQNNRSGSTSTLDALDTIKVMIDNIDERYKGIPVPVMTNEVGILEDAVGTVIQWPQIANCFVIY</sequence>
<protein>
    <recommendedName>
        <fullName evidence="1">DUF8039 domain-containing protein</fullName>
    </recommendedName>
</protein>
<dbReference type="AlphaFoldDB" id="A0AA35VX37"/>
<accession>A0AA35VX37</accession>
<organism evidence="2 3">
    <name type="scientific">Lactuca saligna</name>
    <name type="common">Willowleaf lettuce</name>
    <dbReference type="NCBI Taxonomy" id="75948"/>
    <lineage>
        <taxon>Eukaryota</taxon>
        <taxon>Viridiplantae</taxon>
        <taxon>Streptophyta</taxon>
        <taxon>Embryophyta</taxon>
        <taxon>Tracheophyta</taxon>
        <taxon>Spermatophyta</taxon>
        <taxon>Magnoliopsida</taxon>
        <taxon>eudicotyledons</taxon>
        <taxon>Gunneridae</taxon>
        <taxon>Pentapetalae</taxon>
        <taxon>asterids</taxon>
        <taxon>campanulids</taxon>
        <taxon>Asterales</taxon>
        <taxon>Asteraceae</taxon>
        <taxon>Cichorioideae</taxon>
        <taxon>Cichorieae</taxon>
        <taxon>Lactucinae</taxon>
        <taxon>Lactuca</taxon>
    </lineage>
</organism>
<gene>
    <name evidence="2" type="ORF">LSALG_LOCUS10482</name>
</gene>
<keyword evidence="3" id="KW-1185">Reference proteome</keyword>
<evidence type="ECO:0000259" key="1">
    <source>
        <dbReference type="Pfam" id="PF26133"/>
    </source>
</evidence>
<dbReference type="InterPro" id="IPR058352">
    <property type="entry name" value="DUF8039"/>
</dbReference>
<dbReference type="PANTHER" id="PTHR33018:SF37">
    <property type="entry name" value="TRANSPOSASE TNP1_EN_SPM-LIKE DOMAIN-CONTAINING PROTEIN"/>
    <property type="match status" value="1"/>
</dbReference>
<evidence type="ECO:0000313" key="3">
    <source>
        <dbReference type="Proteomes" id="UP001177003"/>
    </source>
</evidence>
<name>A0AA35VX37_LACSI</name>